<reference evidence="9" key="1">
    <citation type="journal article" date="2007" name="Nature">
        <title>Genome of the marsupial Monodelphis domestica reveals innovation in non-coding sequences.</title>
        <authorList>
            <person name="Mikkelsen T.S."/>
            <person name="Wakefield M.J."/>
            <person name="Aken B."/>
            <person name="Amemiya C.T."/>
            <person name="Chang J.L."/>
            <person name="Duke S."/>
            <person name="Garber M."/>
            <person name="Gentles A.J."/>
            <person name="Goodstadt L."/>
            <person name="Heger A."/>
            <person name="Jurka J."/>
            <person name="Kamal M."/>
            <person name="Mauceli E."/>
            <person name="Searle S.M."/>
            <person name="Sharpe T."/>
            <person name="Baker M.L."/>
            <person name="Batzer M.A."/>
            <person name="Benos P.V."/>
            <person name="Belov K."/>
            <person name="Clamp M."/>
            <person name="Cook A."/>
            <person name="Cuff J."/>
            <person name="Das R."/>
            <person name="Davidow L."/>
            <person name="Deakin J.E."/>
            <person name="Fazzari M.J."/>
            <person name="Glass J.L."/>
            <person name="Grabherr M."/>
            <person name="Greally J.M."/>
            <person name="Gu W."/>
            <person name="Hore T.A."/>
            <person name="Huttley G.A."/>
            <person name="Kleber M."/>
            <person name="Jirtle R.L."/>
            <person name="Koina E."/>
            <person name="Lee J.T."/>
            <person name="Mahony S."/>
            <person name="Marra M.A."/>
            <person name="Miller R.D."/>
            <person name="Nicholls R.D."/>
            <person name="Oda M."/>
            <person name="Papenfuss A.T."/>
            <person name="Parra Z.E."/>
            <person name="Pollock D.D."/>
            <person name="Ray D.A."/>
            <person name="Schein J.E."/>
            <person name="Speed T.P."/>
            <person name="Thompson K."/>
            <person name="VandeBerg J.L."/>
            <person name="Wade C.M."/>
            <person name="Walker J.A."/>
            <person name="Waters P.D."/>
            <person name="Webber C."/>
            <person name="Weidman J.R."/>
            <person name="Xie X."/>
            <person name="Zody M.C."/>
            <person name="Baldwin J."/>
            <person name="Abdouelleil A."/>
            <person name="Abdulkadir J."/>
            <person name="Abebe A."/>
            <person name="Abera B."/>
            <person name="Abreu J."/>
            <person name="Acer S.C."/>
            <person name="Aftuck L."/>
            <person name="Alexander A."/>
            <person name="An P."/>
            <person name="Anderson E."/>
            <person name="Anderson S."/>
            <person name="Arachi H."/>
            <person name="Azer M."/>
            <person name="Bachantsang P."/>
            <person name="Barry A."/>
            <person name="Bayul T."/>
            <person name="Berlin A."/>
            <person name="Bessette D."/>
            <person name="Bloom T."/>
            <person name="Bloom T."/>
            <person name="Boguslavskiy L."/>
            <person name="Bonnet C."/>
            <person name="Boukhgalter B."/>
            <person name="Bourzgui I."/>
            <person name="Brown A."/>
            <person name="Cahill P."/>
            <person name="Channer S."/>
            <person name="Cheshatsang Y."/>
            <person name="Chuda L."/>
            <person name="Citroen M."/>
            <person name="Collymore A."/>
            <person name="Cooke P."/>
            <person name="Costello M."/>
            <person name="D'Aco K."/>
            <person name="Daza R."/>
            <person name="De Haan G."/>
            <person name="DeGray S."/>
            <person name="DeMaso C."/>
            <person name="Dhargay N."/>
            <person name="Dooley K."/>
            <person name="Dooley E."/>
            <person name="Doricent M."/>
            <person name="Dorje P."/>
            <person name="Dorjee K."/>
            <person name="Dupes A."/>
            <person name="Elong R."/>
            <person name="Falk J."/>
            <person name="Farina A."/>
            <person name="Faro S."/>
            <person name="Ferguson D."/>
            <person name="Fisher S."/>
            <person name="Foley C.D."/>
            <person name="Franke A."/>
            <person name="Friedrich D."/>
            <person name="Gadbois L."/>
            <person name="Gearin G."/>
            <person name="Gearin C.R."/>
            <person name="Giannoukos G."/>
            <person name="Goode T."/>
            <person name="Graham J."/>
            <person name="Grandbois E."/>
            <person name="Grewal S."/>
            <person name="Gyaltsen K."/>
            <person name="Hafez N."/>
            <person name="Hagos B."/>
            <person name="Hall J."/>
            <person name="Henson C."/>
            <person name="Hollinger A."/>
            <person name="Honan T."/>
            <person name="Huard M.D."/>
            <person name="Hughes L."/>
            <person name="Hurhula B."/>
            <person name="Husby M.E."/>
            <person name="Kamat A."/>
            <person name="Kanga B."/>
            <person name="Kashin S."/>
            <person name="Khazanovich D."/>
            <person name="Kisner P."/>
            <person name="Lance K."/>
            <person name="Lara M."/>
            <person name="Lee W."/>
            <person name="Lennon N."/>
            <person name="Letendre F."/>
            <person name="LeVine R."/>
            <person name="Lipovsky A."/>
            <person name="Liu X."/>
            <person name="Liu J."/>
            <person name="Liu S."/>
            <person name="Lokyitsang T."/>
            <person name="Lokyitsang Y."/>
            <person name="Lubonja R."/>
            <person name="Lui A."/>
            <person name="MacDonald P."/>
            <person name="Magnisalis V."/>
            <person name="Maru K."/>
            <person name="Matthews C."/>
            <person name="McCusker W."/>
            <person name="McDonough S."/>
            <person name="Mehta T."/>
            <person name="Meldrim J."/>
            <person name="Meneus L."/>
            <person name="Mihai O."/>
            <person name="Mihalev A."/>
            <person name="Mihova T."/>
            <person name="Mittelman R."/>
            <person name="Mlenga V."/>
            <person name="Montmayeur A."/>
            <person name="Mulrain L."/>
            <person name="Navidi A."/>
            <person name="Naylor J."/>
            <person name="Negash T."/>
            <person name="Nguyen T."/>
            <person name="Nguyen N."/>
            <person name="Nicol R."/>
            <person name="Norbu C."/>
            <person name="Norbu N."/>
            <person name="Novod N."/>
            <person name="O'Neill B."/>
            <person name="Osman S."/>
            <person name="Markiewicz E."/>
            <person name="Oyono O.L."/>
            <person name="Patti C."/>
            <person name="Phunkhang P."/>
            <person name="Pierre F."/>
            <person name="Priest M."/>
            <person name="Raghuraman S."/>
            <person name="Rege F."/>
            <person name="Reyes R."/>
            <person name="Rise C."/>
            <person name="Rogov P."/>
            <person name="Ross K."/>
            <person name="Ryan E."/>
            <person name="Settipalli S."/>
            <person name="Shea T."/>
            <person name="Sherpa N."/>
            <person name="Shi L."/>
            <person name="Shih D."/>
            <person name="Sparrow T."/>
            <person name="Spaulding J."/>
            <person name="Stalker J."/>
            <person name="Stange-Thomann N."/>
            <person name="Stavropoulos S."/>
            <person name="Stone C."/>
            <person name="Strader C."/>
            <person name="Tesfaye S."/>
            <person name="Thomson T."/>
            <person name="Thoulutsang Y."/>
            <person name="Thoulutsang D."/>
            <person name="Topham K."/>
            <person name="Topping I."/>
            <person name="Tsamla T."/>
            <person name="Vassiliev H."/>
            <person name="Vo A."/>
            <person name="Wangchuk T."/>
            <person name="Wangdi T."/>
            <person name="Weiand M."/>
            <person name="Wilkinson J."/>
            <person name="Wilson A."/>
            <person name="Yadav S."/>
            <person name="Young G."/>
            <person name="Yu Q."/>
            <person name="Zembek L."/>
            <person name="Zhong D."/>
            <person name="Zimmer A."/>
            <person name="Zwirko Z."/>
            <person name="Jaffe D.B."/>
            <person name="Alvarez P."/>
            <person name="Brockman W."/>
            <person name="Butler J."/>
            <person name="Chin C."/>
            <person name="Gnerre S."/>
            <person name="MacCallum I."/>
            <person name="Graves J.A."/>
            <person name="Ponting C.P."/>
            <person name="Breen M."/>
            <person name="Samollow P.B."/>
            <person name="Lander E.S."/>
            <person name="Lindblad-Toh K."/>
        </authorList>
    </citation>
    <scope>NUCLEOTIDE SEQUENCE [LARGE SCALE GENOMIC DNA]</scope>
</reference>
<dbReference type="PROSITE" id="PS50005">
    <property type="entry name" value="TPR"/>
    <property type="match status" value="1"/>
</dbReference>
<keyword evidence="2" id="KW-0677">Repeat</keyword>
<feature type="region of interest" description="Disordered" evidence="8">
    <location>
        <begin position="463"/>
        <end position="494"/>
    </location>
</feature>
<evidence type="ECO:0000256" key="1">
    <source>
        <dbReference type="ARBA" id="ARBA00022588"/>
    </source>
</evidence>
<reference evidence="9" key="2">
    <citation type="submission" date="2025-08" db="UniProtKB">
        <authorList>
            <consortium name="Ensembl"/>
        </authorList>
    </citation>
    <scope>IDENTIFICATION</scope>
</reference>
<evidence type="ECO:0000256" key="2">
    <source>
        <dbReference type="ARBA" id="ARBA00022737"/>
    </source>
</evidence>
<dbReference type="PANTHER" id="PTHR10271">
    <property type="entry name" value="INTERFERON-INDUCED PROTEIN WITH TETRATRICOPEPTIDE REPEATS"/>
    <property type="match status" value="1"/>
</dbReference>
<dbReference type="InterPro" id="IPR019734">
    <property type="entry name" value="TPR_rpt"/>
</dbReference>
<dbReference type="InParanoid" id="A0A5F8H365"/>
<dbReference type="STRING" id="13616.ENSMODP00000054277"/>
<dbReference type="InterPro" id="IPR011990">
    <property type="entry name" value="TPR-like_helical_dom_sf"/>
</dbReference>
<evidence type="ECO:0000256" key="5">
    <source>
        <dbReference type="ARBA" id="ARBA00023118"/>
    </source>
</evidence>
<name>A0A5F8H365_MONDO</name>
<dbReference type="Gene3D" id="1.25.40.10">
    <property type="entry name" value="Tetratricopeptide repeat domain"/>
    <property type="match status" value="3"/>
</dbReference>
<keyword evidence="3 7" id="KW-0802">TPR repeat</keyword>
<dbReference type="SMART" id="SM00028">
    <property type="entry name" value="TPR"/>
    <property type="match status" value="5"/>
</dbReference>
<organism evidence="9 10">
    <name type="scientific">Monodelphis domestica</name>
    <name type="common">Gray short-tailed opossum</name>
    <dbReference type="NCBI Taxonomy" id="13616"/>
    <lineage>
        <taxon>Eukaryota</taxon>
        <taxon>Metazoa</taxon>
        <taxon>Chordata</taxon>
        <taxon>Craniata</taxon>
        <taxon>Vertebrata</taxon>
        <taxon>Euteleostomi</taxon>
        <taxon>Mammalia</taxon>
        <taxon>Metatheria</taxon>
        <taxon>Didelphimorphia</taxon>
        <taxon>Didelphidae</taxon>
        <taxon>Monodelphis</taxon>
    </lineage>
</organism>
<dbReference type="GeneTree" id="ENSGT00950000182946"/>
<evidence type="ECO:0000256" key="4">
    <source>
        <dbReference type="ARBA" id="ARBA00022859"/>
    </source>
</evidence>
<evidence type="ECO:0000256" key="6">
    <source>
        <dbReference type="ARBA" id="ARBA00038336"/>
    </source>
</evidence>
<dbReference type="OMA" id="YAWVYCH"/>
<protein>
    <recommendedName>
        <fullName evidence="11">Interferon induced protein with tetratricopeptide repeats 3</fullName>
    </recommendedName>
</protein>
<dbReference type="GO" id="GO:0051607">
    <property type="term" value="P:defense response to virus"/>
    <property type="evidence" value="ECO:0000318"/>
    <property type="project" value="GO_Central"/>
</dbReference>
<evidence type="ECO:0000256" key="7">
    <source>
        <dbReference type="PROSITE-ProRule" id="PRU00339"/>
    </source>
</evidence>
<evidence type="ECO:0000313" key="9">
    <source>
        <dbReference type="Ensembl" id="ENSMODP00000054277.1"/>
    </source>
</evidence>
<dbReference type="Pfam" id="PF13424">
    <property type="entry name" value="TPR_12"/>
    <property type="match status" value="1"/>
</dbReference>
<dbReference type="Bgee" id="ENSMODG00000038031">
    <property type="expression patterns" value="Expressed in uterine wall and 17 other cell types or tissues"/>
</dbReference>
<dbReference type="PANTHER" id="PTHR10271:SF4">
    <property type="entry name" value="INTERFERON-INDUCED PROTEIN WITH TETRATRICOPEPTIDE REPEATS 2"/>
    <property type="match status" value="1"/>
</dbReference>
<evidence type="ECO:0008006" key="11">
    <source>
        <dbReference type="Google" id="ProtNLM"/>
    </source>
</evidence>
<dbReference type="Pfam" id="PF13181">
    <property type="entry name" value="TPR_8"/>
    <property type="match status" value="1"/>
</dbReference>
<feature type="repeat" description="TPR" evidence="7">
    <location>
        <begin position="243"/>
        <end position="276"/>
    </location>
</feature>
<dbReference type="GO" id="GO:0005829">
    <property type="term" value="C:cytosol"/>
    <property type="evidence" value="ECO:0000318"/>
    <property type="project" value="GO_Central"/>
</dbReference>
<dbReference type="FunFam" id="1.25.40.10:FF:000036">
    <property type="entry name" value="interferon-induced protein with tetratricopeptide repeats 5"/>
    <property type="match status" value="1"/>
</dbReference>
<evidence type="ECO:0000313" key="10">
    <source>
        <dbReference type="Proteomes" id="UP000002280"/>
    </source>
</evidence>
<proteinExistence type="inferred from homology"/>
<dbReference type="SUPFAM" id="SSF48452">
    <property type="entry name" value="TPR-like"/>
    <property type="match status" value="2"/>
</dbReference>
<keyword evidence="1" id="KW-0399">Innate immunity</keyword>
<dbReference type="GO" id="GO:0045087">
    <property type="term" value="P:innate immune response"/>
    <property type="evidence" value="ECO:0007669"/>
    <property type="project" value="UniProtKB-KW"/>
</dbReference>
<evidence type="ECO:0000256" key="8">
    <source>
        <dbReference type="SAM" id="MobiDB-lite"/>
    </source>
</evidence>
<comment type="similarity">
    <text evidence="6">Belongs to the IFIT family.</text>
</comment>
<keyword evidence="5" id="KW-0051">Antiviral defense</keyword>
<sequence>IEKTREALEAALRQLRCTFTWQLFKEGRDNGRSLEEKVTDSIGFLCFQSKASGYNLLAYVKCLKGEYQEALSYLKQAEELTQLEHPDQAEIRNLVTWGNYAWLYYHMGQLEDAQAYLDKVAETCRRFASPYRMDCPEMDCEEGWARLKCGKLQAERSKACFERALEDEPDNMELRVGLAISAYCEDVGRSQRRPFTELLRQTIELNPDNFYLKALLALKLQKMNDKTSGEKVMEEVLGRAQAPEVFWVAAIFYRNQGELEKAVELFKKVLDFQPANATLYHQIGCCYRSLAHQLLYKEKQGLLRYPGLPEKVTELREQALESMEKAVELKGCFLNMHTDLAAMYAMLGHSEKAEAIFQKLFRSEQLTDKERQLLYQSYGNFQDYFQGQEEDAIQYYIEGLKIQEDPTKAEKMKSRLQAIAKKQLSQDPASLQGWRLRGFLAKLNGDKELALKCYERALGSRLQHSASGPSWGWSGEARRQKPPGPPTSWVGEFL</sequence>
<keyword evidence="4" id="KW-0391">Immunity</keyword>
<reference evidence="9" key="3">
    <citation type="submission" date="2025-09" db="UniProtKB">
        <authorList>
            <consortium name="Ensembl"/>
        </authorList>
    </citation>
    <scope>IDENTIFICATION</scope>
</reference>
<dbReference type="Proteomes" id="UP000002280">
    <property type="component" value="Unplaced"/>
</dbReference>
<dbReference type="Ensembl" id="ENSMODT00000073428.1">
    <property type="protein sequence ID" value="ENSMODP00000054277.1"/>
    <property type="gene ID" value="ENSMODG00000038031.1"/>
</dbReference>
<evidence type="ECO:0000256" key="3">
    <source>
        <dbReference type="ARBA" id="ARBA00022803"/>
    </source>
</evidence>
<dbReference type="AlphaFoldDB" id="A0A5F8H365"/>
<keyword evidence="10" id="KW-1185">Reference proteome</keyword>
<accession>A0A5F8H365</accession>